<organism evidence="5 6">
    <name type="scientific">Phenylobacterium terrae</name>
    <dbReference type="NCBI Taxonomy" id="2665495"/>
    <lineage>
        <taxon>Bacteria</taxon>
        <taxon>Pseudomonadati</taxon>
        <taxon>Pseudomonadota</taxon>
        <taxon>Alphaproteobacteria</taxon>
        <taxon>Caulobacterales</taxon>
        <taxon>Caulobacteraceae</taxon>
        <taxon>Phenylobacterium</taxon>
    </lineage>
</organism>
<dbReference type="PANTHER" id="PTHR43917:SF8">
    <property type="entry name" value="GH16740P-RELATED"/>
    <property type="match status" value="1"/>
</dbReference>
<evidence type="ECO:0000256" key="2">
    <source>
        <dbReference type="ARBA" id="ARBA00022490"/>
    </source>
</evidence>
<dbReference type="InterPro" id="IPR004046">
    <property type="entry name" value="GST_C"/>
</dbReference>
<gene>
    <name evidence="5" type="ORF">ACFSC0_08515</name>
</gene>
<comment type="caution">
    <text evidence="5">The sequence shown here is derived from an EMBL/GenBank/DDBJ whole genome shotgun (WGS) entry which is preliminary data.</text>
</comment>
<evidence type="ECO:0000313" key="5">
    <source>
        <dbReference type="EMBL" id="MFD1783433.1"/>
    </source>
</evidence>
<dbReference type="InterPro" id="IPR051369">
    <property type="entry name" value="GST_Theta"/>
</dbReference>
<evidence type="ECO:0000256" key="1">
    <source>
        <dbReference type="ARBA" id="ARBA00004496"/>
    </source>
</evidence>
<dbReference type="InterPro" id="IPR036249">
    <property type="entry name" value="Thioredoxin-like_sf"/>
</dbReference>
<dbReference type="SFLD" id="SFLDG00358">
    <property type="entry name" value="Main_(cytGST)"/>
    <property type="match status" value="1"/>
</dbReference>
<evidence type="ECO:0000259" key="3">
    <source>
        <dbReference type="PROSITE" id="PS50404"/>
    </source>
</evidence>
<dbReference type="RefSeq" id="WP_377284024.1">
    <property type="nucleotide sequence ID" value="NZ_JBHRSI010000010.1"/>
</dbReference>
<name>A0ABW4N0U2_9CAUL</name>
<dbReference type="Pfam" id="PF00043">
    <property type="entry name" value="GST_C"/>
    <property type="match status" value="1"/>
</dbReference>
<keyword evidence="6" id="KW-1185">Reference proteome</keyword>
<dbReference type="Gene3D" id="3.40.30.10">
    <property type="entry name" value="Glutaredoxin"/>
    <property type="match status" value="1"/>
</dbReference>
<dbReference type="PROSITE" id="PS50405">
    <property type="entry name" value="GST_CTER"/>
    <property type="match status" value="1"/>
</dbReference>
<reference evidence="6" key="1">
    <citation type="journal article" date="2019" name="Int. J. Syst. Evol. Microbiol.">
        <title>The Global Catalogue of Microorganisms (GCM) 10K type strain sequencing project: providing services to taxonomists for standard genome sequencing and annotation.</title>
        <authorList>
            <consortium name="The Broad Institute Genomics Platform"/>
            <consortium name="The Broad Institute Genome Sequencing Center for Infectious Disease"/>
            <person name="Wu L."/>
            <person name="Ma J."/>
        </authorList>
    </citation>
    <scope>NUCLEOTIDE SEQUENCE [LARGE SCALE GENOMIC DNA]</scope>
    <source>
        <strain evidence="6">DFY28</strain>
    </source>
</reference>
<accession>A0ABW4N0U2</accession>
<dbReference type="SUPFAM" id="SSF47616">
    <property type="entry name" value="GST C-terminal domain-like"/>
    <property type="match status" value="1"/>
</dbReference>
<dbReference type="InterPro" id="IPR040079">
    <property type="entry name" value="Glutathione_S-Trfase"/>
</dbReference>
<comment type="subcellular location">
    <subcellularLocation>
        <location evidence="1">Cytoplasm</location>
    </subcellularLocation>
</comment>
<dbReference type="SUPFAM" id="SSF52833">
    <property type="entry name" value="Thioredoxin-like"/>
    <property type="match status" value="1"/>
</dbReference>
<dbReference type="InterPro" id="IPR036282">
    <property type="entry name" value="Glutathione-S-Trfase_C_sf"/>
</dbReference>
<evidence type="ECO:0000259" key="4">
    <source>
        <dbReference type="PROSITE" id="PS50405"/>
    </source>
</evidence>
<dbReference type="InterPro" id="IPR004045">
    <property type="entry name" value="Glutathione_S-Trfase_N"/>
</dbReference>
<dbReference type="Pfam" id="PF13417">
    <property type="entry name" value="GST_N_3"/>
    <property type="match status" value="1"/>
</dbReference>
<dbReference type="PROSITE" id="PS50404">
    <property type="entry name" value="GST_NTER"/>
    <property type="match status" value="1"/>
</dbReference>
<dbReference type="Proteomes" id="UP001597237">
    <property type="component" value="Unassembled WGS sequence"/>
</dbReference>
<evidence type="ECO:0000313" key="6">
    <source>
        <dbReference type="Proteomes" id="UP001597237"/>
    </source>
</evidence>
<dbReference type="SFLD" id="SFLDS00019">
    <property type="entry name" value="Glutathione_Transferase_(cytos"/>
    <property type="match status" value="1"/>
</dbReference>
<feature type="domain" description="GST C-terminal" evidence="4">
    <location>
        <begin position="84"/>
        <end position="220"/>
    </location>
</feature>
<dbReference type="PANTHER" id="PTHR43917">
    <property type="match status" value="1"/>
</dbReference>
<feature type="domain" description="GST N-terminal" evidence="3">
    <location>
        <begin position="1"/>
        <end position="80"/>
    </location>
</feature>
<dbReference type="InterPro" id="IPR010987">
    <property type="entry name" value="Glutathione-S-Trfase_C-like"/>
</dbReference>
<sequence>MKLYCDPISTTSRPVMLFIAETKLPVELVHIDLMNGGNLAPEYLAINPNGCVPFLVDGDFVLGESSAILKYLAEVAGSPAYPGELKARAQVNAAMDWFYTNFHEYYCLMAVYPNFGIPHGIDEVLAQGLVAYGEEHAHRWLKVLDEHMLGARPFVCGDQITLADYVGSAFVTLGEASAFDLSAYPNITAWVARMKARPHWDAVYAGFYGMVSAIRLQARVTA</sequence>
<dbReference type="EMBL" id="JBHUEY010000001">
    <property type="protein sequence ID" value="MFD1783433.1"/>
    <property type="molecule type" value="Genomic_DNA"/>
</dbReference>
<keyword evidence="2" id="KW-0963">Cytoplasm</keyword>
<protein>
    <submittedName>
        <fullName evidence="5">Glutathione S-transferase family protein</fullName>
    </submittedName>
</protein>
<proteinExistence type="predicted"/>
<dbReference type="Gene3D" id="1.20.1050.10">
    <property type="match status" value="1"/>
</dbReference>